<dbReference type="SUPFAM" id="SSF53328">
    <property type="entry name" value="Formyltransferase"/>
    <property type="match status" value="1"/>
</dbReference>
<dbReference type="Gene3D" id="3.40.50.170">
    <property type="entry name" value="Formyl transferase, N-terminal domain"/>
    <property type="match status" value="1"/>
</dbReference>
<dbReference type="InterPro" id="IPR011034">
    <property type="entry name" value="Formyl_transferase-like_C_sf"/>
</dbReference>
<organism evidence="11 12">
    <name type="scientific">Chitinasiproducens palmae</name>
    <dbReference type="NCBI Taxonomy" id="1770053"/>
    <lineage>
        <taxon>Bacteria</taxon>
        <taxon>Pseudomonadati</taxon>
        <taxon>Pseudomonadota</taxon>
        <taxon>Betaproteobacteria</taxon>
        <taxon>Burkholderiales</taxon>
        <taxon>Burkholderiaceae</taxon>
        <taxon>Chitinasiproducens</taxon>
    </lineage>
</organism>
<comment type="similarity">
    <text evidence="2 8">Belongs to the Fmt family.</text>
</comment>
<protein>
    <recommendedName>
        <fullName evidence="4 8">Methionyl-tRNA formyltransferase</fullName>
        <ecNumber evidence="3 8">2.1.2.9</ecNumber>
    </recommendedName>
</protein>
<dbReference type="InterPro" id="IPR044135">
    <property type="entry name" value="Met-tRNA-FMT_C"/>
</dbReference>
<dbReference type="PANTHER" id="PTHR11138">
    <property type="entry name" value="METHIONYL-TRNA FORMYLTRANSFERASE"/>
    <property type="match status" value="1"/>
</dbReference>
<sequence length="333" mass="35213">MQQRLRVAFAGTPEFASEALKAIVQAGFDPVLVLTQPDRPAGRGMKLNASPVKRLALDSNIPVVQPRSLRLDGKYPEEARDALASLEAARCDVMVVAAYGLLLPQHILDLPRFGCLNIHASLLPRWRGAAPIHRAIEAGDPSTGISIMQMDAGLDTGAVIATETVPIDGEATTASLHDTLALLGARMIVSTLAELERDGVLAATPQPQDGVTYASKIEKGEGLLDWRLDATMLGRRVRAFDPFPGAVTHLGETPVKIWAAAPCRIETGFAPGEVVSVDAGGLIVACAAGSALRVTQAQRPGGKRMAVGDFIAGFPLAAGQRFELPEVQANRPE</sequence>
<dbReference type="STRING" id="1770053.SAMN05216551_11116"/>
<dbReference type="Proteomes" id="UP000243719">
    <property type="component" value="Unassembled WGS sequence"/>
</dbReference>
<evidence type="ECO:0000256" key="3">
    <source>
        <dbReference type="ARBA" id="ARBA00012261"/>
    </source>
</evidence>
<dbReference type="SUPFAM" id="SSF50486">
    <property type="entry name" value="FMT C-terminal domain-like"/>
    <property type="match status" value="1"/>
</dbReference>
<dbReference type="CDD" id="cd08646">
    <property type="entry name" value="FMT_core_Met-tRNA-FMT_N"/>
    <property type="match status" value="1"/>
</dbReference>
<dbReference type="GO" id="GO:0004479">
    <property type="term" value="F:methionyl-tRNA formyltransferase activity"/>
    <property type="evidence" value="ECO:0007669"/>
    <property type="project" value="UniProtKB-UniRule"/>
</dbReference>
<dbReference type="HAMAP" id="MF_00182">
    <property type="entry name" value="Formyl_trans"/>
    <property type="match status" value="1"/>
</dbReference>
<dbReference type="InterPro" id="IPR005793">
    <property type="entry name" value="Formyl_trans_C"/>
</dbReference>
<dbReference type="OrthoDB" id="9802815at2"/>
<feature type="domain" description="Formyl transferase N-terminal" evidence="9">
    <location>
        <begin position="6"/>
        <end position="191"/>
    </location>
</feature>
<proteinExistence type="inferred from homology"/>
<evidence type="ECO:0000256" key="7">
    <source>
        <dbReference type="ARBA" id="ARBA00048558"/>
    </source>
</evidence>
<dbReference type="GO" id="GO:0005829">
    <property type="term" value="C:cytosol"/>
    <property type="evidence" value="ECO:0007669"/>
    <property type="project" value="TreeGrafter"/>
</dbReference>
<evidence type="ECO:0000313" key="11">
    <source>
        <dbReference type="EMBL" id="SDV50236.1"/>
    </source>
</evidence>
<evidence type="ECO:0000256" key="5">
    <source>
        <dbReference type="ARBA" id="ARBA00022679"/>
    </source>
</evidence>
<evidence type="ECO:0000256" key="6">
    <source>
        <dbReference type="ARBA" id="ARBA00022917"/>
    </source>
</evidence>
<keyword evidence="6 8" id="KW-0648">Protein biosynthesis</keyword>
<dbReference type="AlphaFoldDB" id="A0A1H2PT15"/>
<dbReference type="EC" id="2.1.2.9" evidence="3 8"/>
<comment type="catalytic activity">
    <reaction evidence="7 8">
        <text>L-methionyl-tRNA(fMet) + (6R)-10-formyltetrahydrofolate = N-formyl-L-methionyl-tRNA(fMet) + (6S)-5,6,7,8-tetrahydrofolate + H(+)</text>
        <dbReference type="Rhea" id="RHEA:24380"/>
        <dbReference type="Rhea" id="RHEA-COMP:9952"/>
        <dbReference type="Rhea" id="RHEA-COMP:9953"/>
        <dbReference type="ChEBI" id="CHEBI:15378"/>
        <dbReference type="ChEBI" id="CHEBI:57453"/>
        <dbReference type="ChEBI" id="CHEBI:78530"/>
        <dbReference type="ChEBI" id="CHEBI:78844"/>
        <dbReference type="ChEBI" id="CHEBI:195366"/>
        <dbReference type="EC" id="2.1.2.9"/>
    </reaction>
</comment>
<dbReference type="InterPro" id="IPR002376">
    <property type="entry name" value="Formyl_transf_N"/>
</dbReference>
<dbReference type="InterPro" id="IPR005794">
    <property type="entry name" value="Fmt"/>
</dbReference>
<dbReference type="InterPro" id="IPR041711">
    <property type="entry name" value="Met-tRNA-FMT_N"/>
</dbReference>
<dbReference type="PANTHER" id="PTHR11138:SF5">
    <property type="entry name" value="METHIONYL-TRNA FORMYLTRANSFERASE, MITOCHONDRIAL"/>
    <property type="match status" value="1"/>
</dbReference>
<evidence type="ECO:0000256" key="4">
    <source>
        <dbReference type="ARBA" id="ARBA00016014"/>
    </source>
</evidence>
<evidence type="ECO:0000256" key="1">
    <source>
        <dbReference type="ARBA" id="ARBA00002606"/>
    </source>
</evidence>
<reference evidence="12" key="1">
    <citation type="submission" date="2016-09" db="EMBL/GenBank/DDBJ databases">
        <authorList>
            <person name="Varghese N."/>
            <person name="Submissions S."/>
        </authorList>
    </citation>
    <scope>NUCLEOTIDE SEQUENCE [LARGE SCALE GENOMIC DNA]</scope>
    <source>
        <strain evidence="12">JS23</strain>
    </source>
</reference>
<dbReference type="Pfam" id="PF00551">
    <property type="entry name" value="Formyl_trans_N"/>
    <property type="match status" value="1"/>
</dbReference>
<comment type="function">
    <text evidence="1 8">Attaches a formyl group to the free amino group of methionyl-tRNA(fMet). The formyl group appears to play a dual role in the initiator identity of N-formylmethionyl-tRNA by promoting its recognition by IF2 and preventing the misappropriation of this tRNA by the elongation apparatus.</text>
</comment>
<keyword evidence="12" id="KW-1185">Reference proteome</keyword>
<evidence type="ECO:0000259" key="10">
    <source>
        <dbReference type="Pfam" id="PF02911"/>
    </source>
</evidence>
<feature type="binding site" evidence="8">
    <location>
        <begin position="121"/>
        <end position="124"/>
    </location>
    <ligand>
        <name>(6S)-5,6,7,8-tetrahydrofolate</name>
        <dbReference type="ChEBI" id="CHEBI:57453"/>
    </ligand>
</feature>
<dbReference type="InterPro" id="IPR001555">
    <property type="entry name" value="GART_AS"/>
</dbReference>
<keyword evidence="5 8" id="KW-0808">Transferase</keyword>
<dbReference type="InterPro" id="IPR036477">
    <property type="entry name" value="Formyl_transf_N_sf"/>
</dbReference>
<dbReference type="RefSeq" id="WP_091911017.1">
    <property type="nucleotide sequence ID" value="NZ_FNLO01000011.1"/>
</dbReference>
<gene>
    <name evidence="8" type="primary">fmt</name>
    <name evidence="11" type="ORF">SAMN05216551_11116</name>
</gene>
<accession>A0A1H2PT15</accession>
<dbReference type="CDD" id="cd08704">
    <property type="entry name" value="Met_tRNA_FMT_C"/>
    <property type="match status" value="1"/>
</dbReference>
<evidence type="ECO:0000256" key="2">
    <source>
        <dbReference type="ARBA" id="ARBA00010699"/>
    </source>
</evidence>
<evidence type="ECO:0000259" key="9">
    <source>
        <dbReference type="Pfam" id="PF00551"/>
    </source>
</evidence>
<evidence type="ECO:0000256" key="8">
    <source>
        <dbReference type="HAMAP-Rule" id="MF_00182"/>
    </source>
</evidence>
<name>A0A1H2PT15_9BURK</name>
<dbReference type="InterPro" id="IPR037022">
    <property type="entry name" value="Formyl_trans_C_sf"/>
</dbReference>
<dbReference type="Gene3D" id="3.10.25.10">
    <property type="entry name" value="Formyl transferase, C-terminal domain"/>
    <property type="match status" value="1"/>
</dbReference>
<dbReference type="Pfam" id="PF02911">
    <property type="entry name" value="Formyl_trans_C"/>
    <property type="match status" value="1"/>
</dbReference>
<dbReference type="EMBL" id="FNLO01000011">
    <property type="protein sequence ID" value="SDV50236.1"/>
    <property type="molecule type" value="Genomic_DNA"/>
</dbReference>
<evidence type="ECO:0000313" key="12">
    <source>
        <dbReference type="Proteomes" id="UP000243719"/>
    </source>
</evidence>
<feature type="domain" description="Formyl transferase C-terminal" evidence="10">
    <location>
        <begin position="216"/>
        <end position="314"/>
    </location>
</feature>
<dbReference type="NCBIfam" id="TIGR00460">
    <property type="entry name" value="fmt"/>
    <property type="match status" value="1"/>
</dbReference>
<dbReference type="PROSITE" id="PS00373">
    <property type="entry name" value="GART"/>
    <property type="match status" value="1"/>
</dbReference>